<reference evidence="2 3" key="1">
    <citation type="submission" date="2022-06" db="EMBL/GenBank/DDBJ databases">
        <title>Halogeometricum sp. a new haloarchaeum isolate from saline soil.</title>
        <authorList>
            <person name="Strakova D."/>
            <person name="Galisteo C."/>
            <person name="Sanchez-Porro C."/>
            <person name="Ventosa A."/>
        </authorList>
    </citation>
    <scope>NUCLEOTIDE SEQUENCE [LARGE SCALE GENOMIC DNA]</scope>
    <source>
        <strain evidence="2 3">S1BR25-6</strain>
    </source>
</reference>
<dbReference type="RefSeq" id="WP_310922982.1">
    <property type="nucleotide sequence ID" value="NZ_JAMQOP010000001.1"/>
</dbReference>
<evidence type="ECO:0000313" key="2">
    <source>
        <dbReference type="EMBL" id="MDS0298164.1"/>
    </source>
</evidence>
<keyword evidence="3" id="KW-1185">Reference proteome</keyword>
<accession>A0ABU2GDB2</accession>
<feature type="region of interest" description="Disordered" evidence="1">
    <location>
        <begin position="1"/>
        <end position="63"/>
    </location>
</feature>
<sequence>MTPAPSPGSTAGHPSGLRGAPRPPNDPAPRSDRPETSAPSPDAVRTALRALATGAPSSPRPAFRETVAEAEAATASALDAAAFLRAGRLPELARAVADAEAAARRDEFEGEAQTAAAAGRRALSTLRRLDSAVGRAFGSDGEDTGDHFRSGHDIVLPRTDQSADR</sequence>
<dbReference type="Proteomes" id="UP001257060">
    <property type="component" value="Unassembled WGS sequence"/>
</dbReference>
<comment type="caution">
    <text evidence="2">The sequence shown here is derived from an EMBL/GenBank/DDBJ whole genome shotgun (WGS) entry which is preliminary data.</text>
</comment>
<feature type="region of interest" description="Disordered" evidence="1">
    <location>
        <begin position="135"/>
        <end position="165"/>
    </location>
</feature>
<dbReference type="Pfam" id="PF25920">
    <property type="entry name" value="DUF7966"/>
    <property type="match status" value="1"/>
</dbReference>
<gene>
    <name evidence="2" type="ORF">NDI76_05370</name>
</gene>
<proteinExistence type="predicted"/>
<dbReference type="InterPro" id="IPR058272">
    <property type="entry name" value="DUF7966"/>
</dbReference>
<dbReference type="EMBL" id="JAMQOP010000001">
    <property type="protein sequence ID" value="MDS0298164.1"/>
    <property type="molecule type" value="Genomic_DNA"/>
</dbReference>
<protein>
    <submittedName>
        <fullName evidence="2">Uncharacterized protein</fullName>
    </submittedName>
</protein>
<name>A0ABU2GDB2_9EURY</name>
<evidence type="ECO:0000256" key="1">
    <source>
        <dbReference type="SAM" id="MobiDB-lite"/>
    </source>
</evidence>
<evidence type="ECO:0000313" key="3">
    <source>
        <dbReference type="Proteomes" id="UP001257060"/>
    </source>
</evidence>
<organism evidence="2 3">
    <name type="scientific">Halogeometricum salsisoli</name>
    <dbReference type="NCBI Taxonomy" id="2950536"/>
    <lineage>
        <taxon>Archaea</taxon>
        <taxon>Methanobacteriati</taxon>
        <taxon>Methanobacteriota</taxon>
        <taxon>Stenosarchaea group</taxon>
        <taxon>Halobacteria</taxon>
        <taxon>Halobacteriales</taxon>
        <taxon>Haloferacaceae</taxon>
        <taxon>Halogeometricum</taxon>
    </lineage>
</organism>